<dbReference type="InterPro" id="IPR011990">
    <property type="entry name" value="TPR-like_helical_dom_sf"/>
</dbReference>
<keyword evidence="9" id="KW-1185">Reference proteome</keyword>
<accession>A0ABX7YSD1</accession>
<keyword evidence="7" id="KW-0449">Lipoprotein</keyword>
<evidence type="ECO:0000256" key="7">
    <source>
        <dbReference type="ARBA" id="ARBA00023288"/>
    </source>
</evidence>
<evidence type="ECO:0000313" key="8">
    <source>
        <dbReference type="EMBL" id="QUN05657.1"/>
    </source>
</evidence>
<dbReference type="Gene3D" id="1.25.40.650">
    <property type="match status" value="1"/>
</dbReference>
<evidence type="ECO:0000313" key="9">
    <source>
        <dbReference type="Proteomes" id="UP000679575"/>
    </source>
</evidence>
<protein>
    <submittedName>
        <fullName evidence="8">Penicillin-binding protein activator</fullName>
    </submittedName>
</protein>
<reference evidence="8 9" key="1">
    <citation type="submission" date="2021-04" db="EMBL/GenBank/DDBJ databases">
        <title>Novel species identification of genus Shewanella.</title>
        <authorList>
            <person name="Liu G."/>
        </authorList>
    </citation>
    <scope>NUCLEOTIDE SEQUENCE [LARGE SCALE GENOMIC DNA]</scope>
    <source>
        <strain evidence="8 9">FJAT-54481</strain>
    </source>
</reference>
<dbReference type="Pfam" id="PF04348">
    <property type="entry name" value="LppC"/>
    <property type="match status" value="1"/>
</dbReference>
<keyword evidence="2" id="KW-0133">Cell shape</keyword>
<dbReference type="EMBL" id="CP073587">
    <property type="protein sequence ID" value="QUN05657.1"/>
    <property type="molecule type" value="Genomic_DNA"/>
</dbReference>
<keyword evidence="6" id="KW-0998">Cell outer membrane</keyword>
<keyword evidence="5" id="KW-0564">Palmitate</keyword>
<dbReference type="InterPro" id="IPR007443">
    <property type="entry name" value="LpoA"/>
</dbReference>
<name>A0ABX7YSD1_9GAMM</name>
<proteinExistence type="predicted"/>
<dbReference type="CDD" id="cd06339">
    <property type="entry name" value="PBP1_YraM_LppC_lipoprotein-like"/>
    <property type="match status" value="1"/>
</dbReference>
<dbReference type="RefSeq" id="WP_212594685.1">
    <property type="nucleotide sequence ID" value="NZ_CP073587.1"/>
</dbReference>
<dbReference type="Gene3D" id="3.40.50.2300">
    <property type="match status" value="2"/>
</dbReference>
<gene>
    <name evidence="8" type="ORF">KDN34_15965</name>
</gene>
<evidence type="ECO:0000256" key="2">
    <source>
        <dbReference type="ARBA" id="ARBA00022960"/>
    </source>
</evidence>
<keyword evidence="3" id="KW-0573">Peptidoglycan synthesis</keyword>
<dbReference type="Proteomes" id="UP000679575">
    <property type="component" value="Chromosome"/>
</dbReference>
<evidence type="ECO:0000256" key="5">
    <source>
        <dbReference type="ARBA" id="ARBA00023139"/>
    </source>
</evidence>
<evidence type="ECO:0000256" key="3">
    <source>
        <dbReference type="ARBA" id="ARBA00022984"/>
    </source>
</evidence>
<evidence type="ECO:0000256" key="6">
    <source>
        <dbReference type="ARBA" id="ARBA00023237"/>
    </source>
</evidence>
<sequence>MLKSQNLIKPTIAIVLLASLWGCGSRPQQPTENIQSQVISLATANATPASYIAQATKAAEPATRQRLLLLAAKGYLNSNQPESAAEILTALKKNLLADPELMAEYRILNARVLEQQGHLGDALTQLQFQSTWQLPQWQWNNYHQMRVRLYEKTKQPVLQARELSDWSQHLPADEAKPLYQQIWTLLKSVPEETLEAQANKGGDTAYLGWLQLAYLAKHYAVDPASLVSHLDGWQRANPSHPAALQLPQDLQRALNTKPYHPQHIAVLLPLSGERANIAEPIRQGIVAAYLAEPDDSVSINFYDTATGAAKAYQQALQNNADFIIGPLLPNEVEQILSLGQQPSAPIVPSTTTGSAQPTPAQAVSPRAAPPELFLNHTSKLLVNKDKYYFALSPTQESEDAAQRMYQDGIERPLLLASDDNIGHRMAESFNVSWQALTNEPAEIHYFSADKMRDTVQDALNVSDSQDRIKQIKSILGNQIKADFRSRRDIDAIYMICSNQALPLLKPYIDVNFSVFAEPVPIYTSSRARQDDSRQTVQELNNITLSDIPWLLQNSSDSNVSSLWPSWGNTQKRLYAMGFDSLQLVNKLAQMRAFPGYQFNGRTGLLSVDSDGVLNRQLKWGKYWHGVLRPQ</sequence>
<dbReference type="PANTHER" id="PTHR38038">
    <property type="entry name" value="PENICILLIN-BINDING PROTEIN ACTIVATOR LPOA"/>
    <property type="match status" value="1"/>
</dbReference>
<dbReference type="InterPro" id="IPR028082">
    <property type="entry name" value="Peripla_BP_I"/>
</dbReference>
<dbReference type="PANTHER" id="PTHR38038:SF1">
    <property type="entry name" value="PENICILLIN-BINDING PROTEIN ACTIVATOR LPOA"/>
    <property type="match status" value="1"/>
</dbReference>
<evidence type="ECO:0000256" key="1">
    <source>
        <dbReference type="ARBA" id="ARBA00022729"/>
    </source>
</evidence>
<dbReference type="Gene3D" id="1.25.40.10">
    <property type="entry name" value="Tetratricopeptide repeat domain"/>
    <property type="match status" value="1"/>
</dbReference>
<dbReference type="SUPFAM" id="SSF53822">
    <property type="entry name" value="Periplasmic binding protein-like I"/>
    <property type="match status" value="1"/>
</dbReference>
<organism evidence="8 9">
    <name type="scientific">Shewanella yunxiaonensis</name>
    <dbReference type="NCBI Taxonomy" id="2829809"/>
    <lineage>
        <taxon>Bacteria</taxon>
        <taxon>Pseudomonadati</taxon>
        <taxon>Pseudomonadota</taxon>
        <taxon>Gammaproteobacteria</taxon>
        <taxon>Alteromonadales</taxon>
        <taxon>Shewanellaceae</taxon>
        <taxon>Shewanella</taxon>
    </lineage>
</organism>
<evidence type="ECO:0000256" key="4">
    <source>
        <dbReference type="ARBA" id="ARBA00023136"/>
    </source>
</evidence>
<keyword evidence="1" id="KW-0732">Signal</keyword>
<keyword evidence="4" id="KW-0472">Membrane</keyword>